<dbReference type="GO" id="GO:0006357">
    <property type="term" value="P:regulation of transcription by RNA polymerase II"/>
    <property type="evidence" value="ECO:0007669"/>
    <property type="project" value="InterPro"/>
</dbReference>
<evidence type="ECO:0000256" key="2">
    <source>
        <dbReference type="ARBA" id="ARBA00014912"/>
    </source>
</evidence>
<feature type="compositionally biased region" description="Low complexity" evidence="4">
    <location>
        <begin position="290"/>
        <end position="299"/>
    </location>
</feature>
<evidence type="ECO:0000259" key="5">
    <source>
        <dbReference type="SMART" id="SM00385"/>
    </source>
</evidence>
<keyword evidence="3" id="KW-0195">Cyclin</keyword>
<dbReference type="Pfam" id="PF00134">
    <property type="entry name" value="Cyclin_N"/>
    <property type="match status" value="1"/>
</dbReference>
<reference evidence="6" key="1">
    <citation type="journal article" date="2023" name="Mol. Plant Microbe Interact.">
        <title>Elucidating the Obligate Nature and Biological Capacity of an Invasive Fungal Corn Pathogen.</title>
        <authorList>
            <person name="MacCready J.S."/>
            <person name="Roggenkamp E.M."/>
            <person name="Gdanetz K."/>
            <person name="Chilvers M.I."/>
        </authorList>
    </citation>
    <scope>NUCLEOTIDE SEQUENCE</scope>
    <source>
        <strain evidence="6">PM02</strain>
    </source>
</reference>
<dbReference type="InterPro" id="IPR006671">
    <property type="entry name" value="Cyclin_N"/>
</dbReference>
<evidence type="ECO:0000256" key="4">
    <source>
        <dbReference type="SAM" id="MobiDB-lite"/>
    </source>
</evidence>
<dbReference type="InterPro" id="IPR043198">
    <property type="entry name" value="Cyclin/Ssn8"/>
</dbReference>
<dbReference type="Gene3D" id="1.10.472.10">
    <property type="entry name" value="Cyclin-like"/>
    <property type="match status" value="2"/>
</dbReference>
<evidence type="ECO:0000256" key="1">
    <source>
        <dbReference type="ARBA" id="ARBA00008638"/>
    </source>
</evidence>
<evidence type="ECO:0000313" key="7">
    <source>
        <dbReference type="Proteomes" id="UP001217918"/>
    </source>
</evidence>
<dbReference type="GO" id="GO:0016538">
    <property type="term" value="F:cyclin-dependent protein serine/threonine kinase regulator activity"/>
    <property type="evidence" value="ECO:0007669"/>
    <property type="project" value="InterPro"/>
</dbReference>
<comment type="caution">
    <text evidence="6">The sequence shown here is derived from an EMBL/GenBank/DDBJ whole genome shotgun (WGS) entry which is preliminary data.</text>
</comment>
<dbReference type="AlphaFoldDB" id="A0AAD9MEC1"/>
<dbReference type="SMART" id="SM00385">
    <property type="entry name" value="CYCLIN"/>
    <property type="match status" value="1"/>
</dbReference>
<keyword evidence="7" id="KW-1185">Reference proteome</keyword>
<dbReference type="PIRSF" id="PIRSF028758">
    <property type="entry name" value="Cyclin, C/H/G types"/>
    <property type="match status" value="1"/>
</dbReference>
<dbReference type="InterPro" id="IPR036915">
    <property type="entry name" value="Cyclin-like_sf"/>
</dbReference>
<dbReference type="InterPro" id="IPR013763">
    <property type="entry name" value="Cyclin-like_dom"/>
</dbReference>
<feature type="domain" description="Cyclin-like" evidence="5">
    <location>
        <begin position="53"/>
        <end position="143"/>
    </location>
</feature>
<feature type="region of interest" description="Disordered" evidence="4">
    <location>
        <begin position="290"/>
        <end position="309"/>
    </location>
</feature>
<dbReference type="PANTHER" id="PTHR10026">
    <property type="entry name" value="CYCLIN"/>
    <property type="match status" value="1"/>
</dbReference>
<comment type="similarity">
    <text evidence="1">Belongs to the cyclin family. Cyclin C subfamily.</text>
</comment>
<sequence length="377" mass="40571">MAANYWESTQRRYWQFSRSQLEELRQDLVDQDPNLVQMFPLPELRHLNIYWNQQLNRLAKRLNIRQQAIATAQVYLKRFFTRVEVRRTNPYVLCATALYLACKMEECPQHIRLVAVEARALWSADVQNLDTAKLGECEFLLISEMRSNLIVHQPYRTLAQLQQEGFPLAASTSASASAASAAPAPADGGELALAWSVVNDSYMTDLPLMYPPHLVALTAMLLAYVLRPLSGGGGGGQGGTGTAAGAGMANNIASGLASAAATLASAQGRGGGSGTTTPTTPGAVAPWGSLPSGGATTPGTAGGGGLVEGTAEKKAPNVHLAKIQRFANWLADSNVDVEAMVDVAQELIAFYECQESYNDKVVKEQISRYIKARGLEK</sequence>
<dbReference type="EMBL" id="JAQQPM010000003">
    <property type="protein sequence ID" value="KAK2069841.1"/>
    <property type="molecule type" value="Genomic_DNA"/>
</dbReference>
<evidence type="ECO:0000313" key="6">
    <source>
        <dbReference type="EMBL" id="KAK2069841.1"/>
    </source>
</evidence>
<dbReference type="CDD" id="cd20513">
    <property type="entry name" value="CYCLIN_CCNC_rpt1"/>
    <property type="match status" value="1"/>
</dbReference>
<dbReference type="SUPFAM" id="SSF47954">
    <property type="entry name" value="Cyclin-like"/>
    <property type="match status" value="2"/>
</dbReference>
<proteinExistence type="inferred from homology"/>
<evidence type="ECO:0000256" key="3">
    <source>
        <dbReference type="RuleBase" id="RU000383"/>
    </source>
</evidence>
<accession>A0AAD9MEC1</accession>
<dbReference type="Proteomes" id="UP001217918">
    <property type="component" value="Unassembled WGS sequence"/>
</dbReference>
<organism evidence="6 7">
    <name type="scientific">Phyllachora maydis</name>
    <dbReference type="NCBI Taxonomy" id="1825666"/>
    <lineage>
        <taxon>Eukaryota</taxon>
        <taxon>Fungi</taxon>
        <taxon>Dikarya</taxon>
        <taxon>Ascomycota</taxon>
        <taxon>Pezizomycotina</taxon>
        <taxon>Sordariomycetes</taxon>
        <taxon>Sordariomycetidae</taxon>
        <taxon>Phyllachorales</taxon>
        <taxon>Phyllachoraceae</taxon>
        <taxon>Phyllachora</taxon>
    </lineage>
</organism>
<gene>
    <name evidence="6" type="ORF">P8C59_004387</name>
</gene>
<name>A0AAD9MEC1_9PEZI</name>
<protein>
    <recommendedName>
        <fullName evidence="2">RNA polymerase II holoenzyme cyclin-like subunit</fullName>
    </recommendedName>
</protein>